<evidence type="ECO:0000256" key="6">
    <source>
        <dbReference type="ARBA" id="ARBA00023136"/>
    </source>
</evidence>
<evidence type="ECO:0000256" key="7">
    <source>
        <dbReference type="SAM" id="Phobius"/>
    </source>
</evidence>
<keyword evidence="3 7" id="KW-0812">Transmembrane</keyword>
<dbReference type="PANTHER" id="PTHR32285:SF28">
    <property type="entry name" value="XYLOGLUCAN O-ACETYLTRANSFERASE 2"/>
    <property type="match status" value="1"/>
</dbReference>
<comment type="caution">
    <text evidence="10">The sequence shown here is derived from an EMBL/GenBank/DDBJ whole genome shotgun (WGS) entry which is preliminary data.</text>
</comment>
<dbReference type="InterPro" id="IPR026057">
    <property type="entry name" value="TBL_C"/>
</dbReference>
<dbReference type="Proteomes" id="UP001454036">
    <property type="component" value="Unassembled WGS sequence"/>
</dbReference>
<feature type="domain" description="Trichome birefringence-like N-terminal" evidence="9">
    <location>
        <begin position="87"/>
        <end position="140"/>
    </location>
</feature>
<comment type="similarity">
    <text evidence="2">Belongs to the PC-esterase family. TBL subfamily.</text>
</comment>
<dbReference type="PANTHER" id="PTHR32285">
    <property type="entry name" value="PROTEIN TRICHOME BIREFRINGENCE-LIKE 9-RELATED"/>
    <property type="match status" value="1"/>
</dbReference>
<dbReference type="GO" id="GO:0005794">
    <property type="term" value="C:Golgi apparatus"/>
    <property type="evidence" value="ECO:0007669"/>
    <property type="project" value="TreeGrafter"/>
</dbReference>
<evidence type="ECO:0000256" key="4">
    <source>
        <dbReference type="ARBA" id="ARBA00022968"/>
    </source>
</evidence>
<dbReference type="Pfam" id="PF13839">
    <property type="entry name" value="PC-Esterase"/>
    <property type="match status" value="1"/>
</dbReference>
<feature type="domain" description="Trichome birefringence-like C-terminal" evidence="8">
    <location>
        <begin position="141"/>
        <end position="430"/>
    </location>
</feature>
<dbReference type="InterPro" id="IPR025846">
    <property type="entry name" value="TBL_N"/>
</dbReference>
<sequence length="436" mass="51154">MKTLSPFSDKWYFCRKERWWNQHNRRSSVAPFLLCSIILTSLFCLLTLYSTYYSCMGTIIPLDDKHVLDQNSTLLQHNNANVGKDQRCDLFEGQWIPDLNATSYTNYSCQTIPESKKNCFKNGREYVDFLNWRWKPQDCDLPKFDPKRFMEIVKGKKLAFIGDSVARNQVESLLCLLSKEGIPVVEFKDVDDRSRTWHFPNNNFTLMVLWTRFLVADEEIITNGTNSGIFNLHLDKIKIEWANKITDMDFAIISDGHWFFRKLYLYHNGVVTGCVYCNEPNITEKGLSYAIGESFRTAFRYINSCKECKKGVTTLLRTFSPPHFEHGTWNDGGSCNRTSPHHQLDEKSMEYILELRNVQFQEVERARMESFVKKKEDKRFEILDVTKAMLMRPDGHPGAFWGNKWMKGYNDCVHWCLPGPVDFWNQLLMAILQRNY</sequence>
<dbReference type="GO" id="GO:0016413">
    <property type="term" value="F:O-acetyltransferase activity"/>
    <property type="evidence" value="ECO:0007669"/>
    <property type="project" value="InterPro"/>
</dbReference>
<dbReference type="InterPro" id="IPR029962">
    <property type="entry name" value="TBL"/>
</dbReference>
<gene>
    <name evidence="10" type="ORF">LIER_31785</name>
</gene>
<evidence type="ECO:0008006" key="12">
    <source>
        <dbReference type="Google" id="ProtNLM"/>
    </source>
</evidence>
<evidence type="ECO:0000259" key="8">
    <source>
        <dbReference type="Pfam" id="PF13839"/>
    </source>
</evidence>
<organism evidence="10 11">
    <name type="scientific">Lithospermum erythrorhizon</name>
    <name type="common">Purple gromwell</name>
    <name type="synonym">Lithospermum officinale var. erythrorhizon</name>
    <dbReference type="NCBI Taxonomy" id="34254"/>
    <lineage>
        <taxon>Eukaryota</taxon>
        <taxon>Viridiplantae</taxon>
        <taxon>Streptophyta</taxon>
        <taxon>Embryophyta</taxon>
        <taxon>Tracheophyta</taxon>
        <taxon>Spermatophyta</taxon>
        <taxon>Magnoliopsida</taxon>
        <taxon>eudicotyledons</taxon>
        <taxon>Gunneridae</taxon>
        <taxon>Pentapetalae</taxon>
        <taxon>asterids</taxon>
        <taxon>lamiids</taxon>
        <taxon>Boraginales</taxon>
        <taxon>Boraginaceae</taxon>
        <taxon>Boraginoideae</taxon>
        <taxon>Lithospermeae</taxon>
        <taxon>Lithospermum</taxon>
    </lineage>
</organism>
<evidence type="ECO:0000256" key="1">
    <source>
        <dbReference type="ARBA" id="ARBA00004167"/>
    </source>
</evidence>
<dbReference type="Pfam" id="PF14416">
    <property type="entry name" value="PMR5N"/>
    <property type="match status" value="1"/>
</dbReference>
<proteinExistence type="inferred from homology"/>
<comment type="subcellular location">
    <subcellularLocation>
        <location evidence="1">Membrane</location>
        <topology evidence="1">Single-pass membrane protein</topology>
    </subcellularLocation>
</comment>
<evidence type="ECO:0000259" key="9">
    <source>
        <dbReference type="Pfam" id="PF14416"/>
    </source>
</evidence>
<feature type="transmembrane region" description="Helical" evidence="7">
    <location>
        <begin position="28"/>
        <end position="49"/>
    </location>
</feature>
<name>A0AAV3RVS7_LITER</name>
<evidence type="ECO:0000256" key="3">
    <source>
        <dbReference type="ARBA" id="ARBA00022692"/>
    </source>
</evidence>
<protein>
    <recommendedName>
        <fullName evidence="12">Trichome birefringence-like N-terminal domain-containing protein</fullName>
    </recommendedName>
</protein>
<accession>A0AAV3RVS7</accession>
<reference evidence="10 11" key="1">
    <citation type="submission" date="2024-01" db="EMBL/GenBank/DDBJ databases">
        <title>The complete chloroplast genome sequence of Lithospermum erythrorhizon: insights into the phylogenetic relationship among Boraginaceae species and the maternal lineages of purple gromwells.</title>
        <authorList>
            <person name="Okada T."/>
            <person name="Watanabe K."/>
        </authorList>
    </citation>
    <scope>NUCLEOTIDE SEQUENCE [LARGE SCALE GENOMIC DNA]</scope>
</reference>
<evidence type="ECO:0000313" key="11">
    <source>
        <dbReference type="Proteomes" id="UP001454036"/>
    </source>
</evidence>
<evidence type="ECO:0000256" key="5">
    <source>
        <dbReference type="ARBA" id="ARBA00022989"/>
    </source>
</evidence>
<evidence type="ECO:0000256" key="2">
    <source>
        <dbReference type="ARBA" id="ARBA00007727"/>
    </source>
</evidence>
<dbReference type="GO" id="GO:0016020">
    <property type="term" value="C:membrane"/>
    <property type="evidence" value="ECO:0007669"/>
    <property type="project" value="UniProtKB-SubCell"/>
</dbReference>
<keyword evidence="6 7" id="KW-0472">Membrane</keyword>
<keyword evidence="11" id="KW-1185">Reference proteome</keyword>
<keyword evidence="4" id="KW-0735">Signal-anchor</keyword>
<dbReference type="EMBL" id="BAABME010011944">
    <property type="protein sequence ID" value="GAA0184497.1"/>
    <property type="molecule type" value="Genomic_DNA"/>
</dbReference>
<evidence type="ECO:0000313" key="10">
    <source>
        <dbReference type="EMBL" id="GAA0184497.1"/>
    </source>
</evidence>
<dbReference type="AlphaFoldDB" id="A0AAV3RVS7"/>
<keyword evidence="5 7" id="KW-1133">Transmembrane helix</keyword>